<feature type="region of interest" description="Disordered" evidence="1">
    <location>
        <begin position="107"/>
        <end position="131"/>
    </location>
</feature>
<reference evidence="2" key="1">
    <citation type="submission" date="2018-05" db="EMBL/GenBank/DDBJ databases">
        <title>Draft genome of Mucuna pruriens seed.</title>
        <authorList>
            <person name="Nnadi N.E."/>
            <person name="Vos R."/>
            <person name="Hasami M.H."/>
            <person name="Devisetty U.K."/>
            <person name="Aguiy J.C."/>
        </authorList>
    </citation>
    <scope>NUCLEOTIDE SEQUENCE [LARGE SCALE GENOMIC DNA]</scope>
    <source>
        <strain evidence="2">JCA_2017</strain>
    </source>
</reference>
<dbReference type="AlphaFoldDB" id="A0A371IGR8"/>
<protein>
    <submittedName>
        <fullName evidence="2">Uncharacterized protein</fullName>
    </submittedName>
</protein>
<comment type="caution">
    <text evidence="2">The sequence shown here is derived from an EMBL/GenBank/DDBJ whole genome shotgun (WGS) entry which is preliminary data.</text>
</comment>
<gene>
    <name evidence="2" type="ORF">CR513_00793</name>
</gene>
<evidence type="ECO:0000313" key="3">
    <source>
        <dbReference type="Proteomes" id="UP000257109"/>
    </source>
</evidence>
<dbReference type="Proteomes" id="UP000257109">
    <property type="component" value="Unassembled WGS sequence"/>
</dbReference>
<sequence>MNRRKPGRTEPVPPLAQCLVSLHAFHSLARHHNLLDGAGAGEELVKLENRVNGDGLVLPEVEHGGVKIGEAVGDEATVLEPHVNILRQLRELPPDLLEVVGVVRGGRSDSGEAESGRAAGAKSKSLDQRRPLHPLVDSEIDDVDAALPLERFQDGLVGGEVRELEVRPGLVEVNLKPVGERVLERENPVDTPRERLREEPDLLHQCLRNGEVVALHGLRARSEGVNQPDPVLLGVNDDHSTR</sequence>
<keyword evidence="3" id="KW-1185">Reference proteome</keyword>
<dbReference type="EMBL" id="QJKJ01000120">
    <property type="protein sequence ID" value="RDY14175.1"/>
    <property type="molecule type" value="Genomic_DNA"/>
</dbReference>
<organism evidence="2 3">
    <name type="scientific">Mucuna pruriens</name>
    <name type="common">Velvet bean</name>
    <name type="synonym">Dolichos pruriens</name>
    <dbReference type="NCBI Taxonomy" id="157652"/>
    <lineage>
        <taxon>Eukaryota</taxon>
        <taxon>Viridiplantae</taxon>
        <taxon>Streptophyta</taxon>
        <taxon>Embryophyta</taxon>
        <taxon>Tracheophyta</taxon>
        <taxon>Spermatophyta</taxon>
        <taxon>Magnoliopsida</taxon>
        <taxon>eudicotyledons</taxon>
        <taxon>Gunneridae</taxon>
        <taxon>Pentapetalae</taxon>
        <taxon>rosids</taxon>
        <taxon>fabids</taxon>
        <taxon>Fabales</taxon>
        <taxon>Fabaceae</taxon>
        <taxon>Papilionoideae</taxon>
        <taxon>50 kb inversion clade</taxon>
        <taxon>NPAAA clade</taxon>
        <taxon>indigoferoid/millettioid clade</taxon>
        <taxon>Phaseoleae</taxon>
        <taxon>Mucuna</taxon>
    </lineage>
</organism>
<evidence type="ECO:0000313" key="2">
    <source>
        <dbReference type="EMBL" id="RDY14175.1"/>
    </source>
</evidence>
<feature type="non-terminal residue" evidence="2">
    <location>
        <position position="1"/>
    </location>
</feature>
<accession>A0A371IGR8</accession>
<name>A0A371IGR8_MUCPR</name>
<evidence type="ECO:0000256" key="1">
    <source>
        <dbReference type="SAM" id="MobiDB-lite"/>
    </source>
</evidence>
<proteinExistence type="predicted"/>